<evidence type="ECO:0000256" key="3">
    <source>
        <dbReference type="ARBA" id="ARBA00014962"/>
    </source>
</evidence>
<evidence type="ECO:0000256" key="4">
    <source>
        <dbReference type="ARBA" id="ARBA00022448"/>
    </source>
</evidence>
<keyword evidence="8 11" id="KW-1133">Transmembrane helix</keyword>
<dbReference type="Pfam" id="PF02699">
    <property type="entry name" value="YajC"/>
    <property type="match status" value="1"/>
</dbReference>
<evidence type="ECO:0000256" key="7">
    <source>
        <dbReference type="ARBA" id="ARBA00022927"/>
    </source>
</evidence>
<organism evidence="12 13">
    <name type="scientific">Membranihabitans marinus</name>
    <dbReference type="NCBI Taxonomy" id="1227546"/>
    <lineage>
        <taxon>Bacteria</taxon>
        <taxon>Pseudomonadati</taxon>
        <taxon>Bacteroidota</taxon>
        <taxon>Saprospiria</taxon>
        <taxon>Saprospirales</taxon>
        <taxon>Saprospiraceae</taxon>
        <taxon>Membranihabitans</taxon>
    </lineage>
</organism>
<dbReference type="AlphaFoldDB" id="A0A953LBX1"/>
<reference evidence="12" key="1">
    <citation type="submission" date="2021-06" db="EMBL/GenBank/DDBJ databases">
        <title>44 bacteria genomes isolated from Dapeng, Shenzhen.</title>
        <authorList>
            <person name="Zheng W."/>
            <person name="Yu S."/>
            <person name="Huang Y."/>
        </authorList>
    </citation>
    <scope>NUCLEOTIDE SEQUENCE</scope>
    <source>
        <strain evidence="12">DP5N28-2</strain>
    </source>
</reference>
<dbReference type="PANTHER" id="PTHR33909:SF1">
    <property type="entry name" value="SEC TRANSLOCON ACCESSORY COMPLEX SUBUNIT YAJC"/>
    <property type="match status" value="1"/>
</dbReference>
<keyword evidence="13" id="KW-1185">Reference proteome</keyword>
<evidence type="ECO:0000313" key="12">
    <source>
        <dbReference type="EMBL" id="MBY5957134.1"/>
    </source>
</evidence>
<feature type="transmembrane region" description="Helical" evidence="11">
    <location>
        <begin position="12"/>
        <end position="28"/>
    </location>
</feature>
<evidence type="ECO:0000256" key="11">
    <source>
        <dbReference type="SAM" id="Phobius"/>
    </source>
</evidence>
<dbReference type="RefSeq" id="WP_222578657.1">
    <property type="nucleotide sequence ID" value="NZ_JAHVHU010000004.1"/>
</dbReference>
<evidence type="ECO:0000313" key="13">
    <source>
        <dbReference type="Proteomes" id="UP000753961"/>
    </source>
</evidence>
<evidence type="ECO:0000256" key="10">
    <source>
        <dbReference type="ARBA" id="ARBA00023136"/>
    </source>
</evidence>
<dbReference type="EMBL" id="JAHVHU010000004">
    <property type="protein sequence ID" value="MBY5957134.1"/>
    <property type="molecule type" value="Genomic_DNA"/>
</dbReference>
<dbReference type="PRINTS" id="PR01853">
    <property type="entry name" value="YAJCTRNLCASE"/>
</dbReference>
<dbReference type="GO" id="GO:0005886">
    <property type="term" value="C:plasma membrane"/>
    <property type="evidence" value="ECO:0007669"/>
    <property type="project" value="UniProtKB-SubCell"/>
</dbReference>
<keyword evidence="6 11" id="KW-0812">Transmembrane</keyword>
<sequence length="104" mass="11675">MIILQTDSNPFISMLPLLGMVVVFYFLFMRPQQKKAKAQREFNTKLDKGSVVVTGSGIIGRISKIEDEVVTLQLADKTFIKVLRSSVSKEMTEVLEKSEHGLSL</sequence>
<dbReference type="NCBIfam" id="TIGR00739">
    <property type="entry name" value="yajC"/>
    <property type="match status" value="1"/>
</dbReference>
<evidence type="ECO:0000256" key="2">
    <source>
        <dbReference type="ARBA" id="ARBA00006742"/>
    </source>
</evidence>
<dbReference type="InterPro" id="IPR003849">
    <property type="entry name" value="Preprotein_translocase_YajC"/>
</dbReference>
<keyword evidence="5" id="KW-1003">Cell membrane</keyword>
<keyword evidence="4" id="KW-0813">Transport</keyword>
<evidence type="ECO:0000256" key="8">
    <source>
        <dbReference type="ARBA" id="ARBA00022989"/>
    </source>
</evidence>
<evidence type="ECO:0000256" key="9">
    <source>
        <dbReference type="ARBA" id="ARBA00023010"/>
    </source>
</evidence>
<comment type="caution">
    <text evidence="12">The sequence shown here is derived from an EMBL/GenBank/DDBJ whole genome shotgun (WGS) entry which is preliminary data.</text>
</comment>
<protein>
    <recommendedName>
        <fullName evidence="3">Sec translocon accessory complex subunit YajC</fullName>
    </recommendedName>
</protein>
<dbReference type="Proteomes" id="UP000753961">
    <property type="component" value="Unassembled WGS sequence"/>
</dbReference>
<keyword evidence="9" id="KW-0811">Translocation</keyword>
<evidence type="ECO:0000256" key="1">
    <source>
        <dbReference type="ARBA" id="ARBA00004162"/>
    </source>
</evidence>
<proteinExistence type="inferred from homology"/>
<dbReference type="PANTHER" id="PTHR33909">
    <property type="entry name" value="SEC TRANSLOCON ACCESSORY COMPLEX SUBUNIT YAJC"/>
    <property type="match status" value="1"/>
</dbReference>
<dbReference type="GO" id="GO:0015031">
    <property type="term" value="P:protein transport"/>
    <property type="evidence" value="ECO:0007669"/>
    <property type="project" value="UniProtKB-KW"/>
</dbReference>
<accession>A0A953LBX1</accession>
<keyword evidence="10 11" id="KW-0472">Membrane</keyword>
<comment type="similarity">
    <text evidence="2">Belongs to the YajC family.</text>
</comment>
<comment type="subcellular location">
    <subcellularLocation>
        <location evidence="1">Cell membrane</location>
        <topology evidence="1">Single-pass membrane protein</topology>
    </subcellularLocation>
</comment>
<evidence type="ECO:0000256" key="6">
    <source>
        <dbReference type="ARBA" id="ARBA00022692"/>
    </source>
</evidence>
<dbReference type="SMART" id="SM01323">
    <property type="entry name" value="YajC"/>
    <property type="match status" value="1"/>
</dbReference>
<evidence type="ECO:0000256" key="5">
    <source>
        <dbReference type="ARBA" id="ARBA00022475"/>
    </source>
</evidence>
<keyword evidence="7" id="KW-0653">Protein transport</keyword>
<gene>
    <name evidence="12" type="primary">yajC</name>
    <name evidence="12" type="ORF">KUV50_03230</name>
</gene>
<name>A0A953LBX1_9BACT</name>